<evidence type="ECO:0000313" key="6">
    <source>
        <dbReference type="Proteomes" id="UP000480350"/>
    </source>
</evidence>
<dbReference type="Proteomes" id="UP000480350">
    <property type="component" value="Unassembled WGS sequence"/>
</dbReference>
<dbReference type="SUPFAM" id="SSF51206">
    <property type="entry name" value="cAMP-binding domain-like"/>
    <property type="match status" value="1"/>
</dbReference>
<dbReference type="InterPro" id="IPR050397">
    <property type="entry name" value="Env_Response_Regulators"/>
</dbReference>
<dbReference type="Pfam" id="PF13545">
    <property type="entry name" value="HTH_Crp_2"/>
    <property type="match status" value="1"/>
</dbReference>
<reference evidence="5 6" key="2">
    <citation type="submission" date="2020-03" db="EMBL/GenBank/DDBJ databases">
        <title>Kangsaoukella pontilimi gen. nov., sp. nov., a new member of the family Rhodobacteraceae isolated from a tidal mudflat.</title>
        <authorList>
            <person name="Kim I.S."/>
        </authorList>
    </citation>
    <scope>NUCLEOTIDE SEQUENCE [LARGE SCALE GENOMIC DNA]</scope>
    <source>
        <strain evidence="5 6">GH1-50</strain>
    </source>
</reference>
<feature type="domain" description="HTH crp-type" evidence="4">
    <location>
        <begin position="157"/>
        <end position="231"/>
    </location>
</feature>
<dbReference type="Gene3D" id="2.60.120.10">
    <property type="entry name" value="Jelly Rolls"/>
    <property type="match status" value="1"/>
</dbReference>
<evidence type="ECO:0000256" key="3">
    <source>
        <dbReference type="ARBA" id="ARBA00023163"/>
    </source>
</evidence>
<keyword evidence="1" id="KW-0805">Transcription regulation</keyword>
<dbReference type="EMBL" id="WUPT01000001">
    <property type="protein sequence ID" value="MXQ07921.1"/>
    <property type="molecule type" value="Genomic_DNA"/>
</dbReference>
<evidence type="ECO:0000256" key="1">
    <source>
        <dbReference type="ARBA" id="ARBA00023015"/>
    </source>
</evidence>
<evidence type="ECO:0000259" key="4">
    <source>
        <dbReference type="PROSITE" id="PS51063"/>
    </source>
</evidence>
<dbReference type="GO" id="GO:0003700">
    <property type="term" value="F:DNA-binding transcription factor activity"/>
    <property type="evidence" value="ECO:0007669"/>
    <property type="project" value="TreeGrafter"/>
</dbReference>
<dbReference type="InterPro" id="IPR012318">
    <property type="entry name" value="HTH_CRP"/>
</dbReference>
<dbReference type="CDD" id="cd00038">
    <property type="entry name" value="CAP_ED"/>
    <property type="match status" value="1"/>
</dbReference>
<dbReference type="SMART" id="SM00419">
    <property type="entry name" value="HTH_CRP"/>
    <property type="match status" value="1"/>
</dbReference>
<dbReference type="InterPro" id="IPR036388">
    <property type="entry name" value="WH-like_DNA-bd_sf"/>
</dbReference>
<proteinExistence type="predicted"/>
<reference evidence="5 6" key="1">
    <citation type="submission" date="2019-12" db="EMBL/GenBank/DDBJ databases">
        <authorList>
            <person name="Lee S.D."/>
        </authorList>
    </citation>
    <scope>NUCLEOTIDE SEQUENCE [LARGE SCALE GENOMIC DNA]</scope>
    <source>
        <strain evidence="5 6">GH1-50</strain>
    </source>
</reference>
<dbReference type="PROSITE" id="PS51063">
    <property type="entry name" value="HTH_CRP_2"/>
    <property type="match status" value="1"/>
</dbReference>
<dbReference type="AlphaFoldDB" id="A0A7C9J2Z9"/>
<evidence type="ECO:0000313" key="5">
    <source>
        <dbReference type="EMBL" id="MXQ07921.1"/>
    </source>
</evidence>
<keyword evidence="3" id="KW-0804">Transcription</keyword>
<dbReference type="PANTHER" id="PTHR24567">
    <property type="entry name" value="CRP FAMILY TRANSCRIPTIONAL REGULATORY PROTEIN"/>
    <property type="match status" value="1"/>
</dbReference>
<dbReference type="InterPro" id="IPR036390">
    <property type="entry name" value="WH_DNA-bd_sf"/>
</dbReference>
<dbReference type="GO" id="GO:0005829">
    <property type="term" value="C:cytosol"/>
    <property type="evidence" value="ECO:0007669"/>
    <property type="project" value="TreeGrafter"/>
</dbReference>
<dbReference type="GO" id="GO:0003677">
    <property type="term" value="F:DNA binding"/>
    <property type="evidence" value="ECO:0007669"/>
    <property type="project" value="UniProtKB-KW"/>
</dbReference>
<keyword evidence="2" id="KW-0238">DNA-binding</keyword>
<protein>
    <submittedName>
        <fullName evidence="5">Helix-turn-helix domain-containing protein</fullName>
    </submittedName>
</protein>
<keyword evidence="6" id="KW-1185">Reference proteome</keyword>
<evidence type="ECO:0000256" key="2">
    <source>
        <dbReference type="ARBA" id="ARBA00023125"/>
    </source>
</evidence>
<gene>
    <name evidence="5" type="ORF">GQ651_08685</name>
</gene>
<dbReference type="InterPro" id="IPR018490">
    <property type="entry name" value="cNMP-bd_dom_sf"/>
</dbReference>
<accession>A0A7C9J2Z9</accession>
<dbReference type="Gene3D" id="1.10.10.10">
    <property type="entry name" value="Winged helix-like DNA-binding domain superfamily/Winged helix DNA-binding domain"/>
    <property type="match status" value="1"/>
</dbReference>
<dbReference type="InterPro" id="IPR014710">
    <property type="entry name" value="RmlC-like_jellyroll"/>
</dbReference>
<dbReference type="Pfam" id="PF00027">
    <property type="entry name" value="cNMP_binding"/>
    <property type="match status" value="1"/>
</dbReference>
<dbReference type="InterPro" id="IPR000595">
    <property type="entry name" value="cNMP-bd_dom"/>
</dbReference>
<dbReference type="RefSeq" id="WP_160763768.1">
    <property type="nucleotide sequence ID" value="NZ_WUPT01000001.1"/>
</dbReference>
<sequence length="242" mass="26854">MRDQIKTGEFVHPLSVCANNLGGERGLTREDENAFFTLPHTPMDARRGQEFVAVGAKPRAVFLVLDGWAMRCVPLADGRRQILSVALPGDIVGLDSLAIGTSDYAAVAFSHMSLAAVEPSAFLRVMTERSGLRDCVNRVEALEALHMRNQILRLGRLNAKERIAHFLWEVHGRLARVGRVEDGMMSFPMTQTDLSDALGLSLVHTNRQLQELRRDDLITLRRDRLTIHAPDRLREVALAGAG</sequence>
<dbReference type="SUPFAM" id="SSF46785">
    <property type="entry name" value="Winged helix' DNA-binding domain"/>
    <property type="match status" value="1"/>
</dbReference>
<organism evidence="5 6">
    <name type="scientific">Kangsaoukella pontilimi</name>
    <dbReference type="NCBI Taxonomy" id="2691042"/>
    <lineage>
        <taxon>Bacteria</taxon>
        <taxon>Pseudomonadati</taxon>
        <taxon>Pseudomonadota</taxon>
        <taxon>Alphaproteobacteria</taxon>
        <taxon>Rhodobacterales</taxon>
        <taxon>Paracoccaceae</taxon>
        <taxon>Kangsaoukella</taxon>
    </lineage>
</organism>
<comment type="caution">
    <text evidence="5">The sequence shown here is derived from an EMBL/GenBank/DDBJ whole genome shotgun (WGS) entry which is preliminary data.</text>
</comment>
<name>A0A7C9J2Z9_9RHOB</name>
<dbReference type="PANTHER" id="PTHR24567:SF68">
    <property type="entry name" value="DNA-BINDING TRANSCRIPTIONAL DUAL REGULATOR CRP"/>
    <property type="match status" value="1"/>
</dbReference>